<proteinExistence type="predicted"/>
<keyword evidence="2" id="KW-1185">Reference proteome</keyword>
<dbReference type="EMBL" id="VHIV01000005">
    <property type="protein sequence ID" value="TPV41117.1"/>
    <property type="molecule type" value="Genomic_DNA"/>
</dbReference>
<evidence type="ECO:0000313" key="1">
    <source>
        <dbReference type="EMBL" id="TPV41117.1"/>
    </source>
</evidence>
<protein>
    <submittedName>
        <fullName evidence="1">Uncharacterized protein</fullName>
    </submittedName>
</protein>
<reference evidence="1" key="1">
    <citation type="submission" date="2019-06" db="EMBL/GenBank/DDBJ databases">
        <title>Draft genome sequence of Bacillus sp. strain MHSD28.</title>
        <authorList>
            <person name="Makuwa S.C."/>
            <person name="Serepa-Dlamini M.H."/>
        </authorList>
    </citation>
    <scope>NUCLEOTIDE SEQUENCE</scope>
    <source>
        <strain evidence="1">MHSD28</strain>
    </source>
</reference>
<comment type="caution">
    <text evidence="1">The sequence shown here is derived from an EMBL/GenBank/DDBJ whole genome shotgun (WGS) entry which is preliminary data.</text>
</comment>
<gene>
    <name evidence="1" type="ORF">FJ659_22315</name>
</gene>
<name>A0AC61T1G6_9BACI</name>
<accession>A0AC61T1G6</accession>
<evidence type="ECO:0000313" key="2">
    <source>
        <dbReference type="Proteomes" id="UP000317636"/>
    </source>
</evidence>
<sequence>MNDNDKIENYELEGAQFIFGKMTGSNVKGMKMIVPAKGKDSTYQVVIIDDVLNKAELEKIMISFLKSSCDKRN</sequence>
<dbReference type="Proteomes" id="UP000317636">
    <property type="component" value="Unassembled WGS sequence"/>
</dbReference>
<organism evidence="1 2">
    <name type="scientific">Bacillus dicomae</name>
    <dbReference type="NCBI Taxonomy" id="3088378"/>
    <lineage>
        <taxon>Bacteria</taxon>
        <taxon>Bacillati</taxon>
        <taxon>Bacillota</taxon>
        <taxon>Bacilli</taxon>
        <taxon>Bacillales</taxon>
        <taxon>Bacillaceae</taxon>
        <taxon>Bacillus</taxon>
        <taxon>Bacillus cereus group</taxon>
    </lineage>
</organism>